<proteinExistence type="inferred from homology"/>
<reference evidence="7 8" key="1">
    <citation type="submission" date="2016-10" db="EMBL/GenBank/DDBJ databases">
        <authorList>
            <person name="de Groot N.N."/>
        </authorList>
    </citation>
    <scope>NUCLEOTIDE SEQUENCE [LARGE SCALE GENOMIC DNA]</scope>
    <source>
        <strain evidence="7 8">CBS 141442</strain>
    </source>
</reference>
<dbReference type="InterPro" id="IPR027417">
    <property type="entry name" value="P-loop_NTPase"/>
</dbReference>
<accession>A0A1L0BM94</accession>
<feature type="region of interest" description="Disordered" evidence="5">
    <location>
        <begin position="1201"/>
        <end position="1237"/>
    </location>
</feature>
<evidence type="ECO:0000256" key="3">
    <source>
        <dbReference type="RuleBase" id="RU003785"/>
    </source>
</evidence>
<dbReference type="OrthoDB" id="64867at2759"/>
<dbReference type="Proteomes" id="UP000182334">
    <property type="component" value="Chromosome III"/>
</dbReference>
<feature type="coiled-coil region" evidence="4">
    <location>
        <begin position="533"/>
        <end position="560"/>
    </location>
</feature>
<dbReference type="GO" id="GO:0003678">
    <property type="term" value="F:DNA helicase activity"/>
    <property type="evidence" value="ECO:0007669"/>
    <property type="project" value="InterPro"/>
</dbReference>
<name>A0A1L0BM94_9ASCO</name>
<dbReference type="NCBIfam" id="TIGR00174">
    <property type="entry name" value="miaA"/>
    <property type="match status" value="1"/>
</dbReference>
<evidence type="ECO:0000313" key="8">
    <source>
        <dbReference type="Proteomes" id="UP000182334"/>
    </source>
</evidence>
<dbReference type="SUPFAM" id="SSF52540">
    <property type="entry name" value="P-loop containing nucleoside triphosphate hydrolases"/>
    <property type="match status" value="2"/>
</dbReference>
<dbReference type="GO" id="GO:0003677">
    <property type="term" value="F:DNA binding"/>
    <property type="evidence" value="ECO:0007669"/>
    <property type="project" value="InterPro"/>
</dbReference>
<feature type="domain" description="BRO1" evidence="6">
    <location>
        <begin position="4"/>
        <end position="384"/>
    </location>
</feature>
<sequence length="1237" mass="141838">MFANLICVPLRLLDPLNIKDALTEIIKKDFFQPASAFLDDLNRIQQLHNYISSETSSSDLDALESALYEYYYLVGDISSKFPNTGLTVTWYGTLGHKPVRCLASSWSEVQGSIVHQLGSLYCQKAFKESQYTDEGIKAACSYFKLSAGCYEYVQTIGVLGRDYEETTLQCLQWLMLAQAQELTWNKAISNISMKNTVIARLSIKVSEMYANALEFADKSDSIILDWINQFKVKKRHFSAAAQYRMSIVSLDAFEYGKQVAYLKEASSFCSEAGKYKRYVNAAVIEDLQGLTTMVNETLRSAQKDNDLVYLKPVPNFQDLPPINGVSMVNAEVPKRLHERGDIPKAFATLLPFAIIQVAQAFKERYEQFISQSFHIPVEALTRMLVKFLTDNDLPASIDTLQKPESLPDSIIHHSQEIMSIGGIRLMESSMSEISKLAAKAHDLIQSCEERLRMEKYEDNLMREREGSARWNRLPSQVAAGDFTTRLGKMKEYLERGHQSDIMIGDNYASIRKFLEIYCAGQEALIKAIPRSTLSNLSSAVAHLVAELRDLLREADSLEKSRHRFLSSINIKARDHSILPAILNEFKKNPEQYQDSKGNIDTTKLEAVYERHIKFFSSDLKFLENLKEQQIELEKKIHEANAGFSQARTVDYDKSQRKRLEVLQSFEEAYAQYLDLVSNLNLASKFYGDFLEKGSVVLRELDEFLYSRREEARELEISIHNSDKFSEIEHSMSNSGSSLPAPRGQKANTWDTSKGINSAHTSPRFFDEYGEYMILRYLRYMKNYVMTQPKKNIITIVGTTGVGKSQLSIDLAKAINGEIINADSMQVYKRIPIISNKHPIKDRKGVPHHVMDHVEWNEDYFIHRYSEEANAAISDIHSRGKTPIIIGGTHYYLQNLIFKNKTVGEKEDKETLKKLSAEEQELLDGPVEAIFQRLTEVDPVISEKFHPQDKRKLRRALEIFLTTRQKPSEIYYEQKLDEIEDSSLKFNSLLFWLYCEPETLKERLDKRVDAMMDSGALAEIQEMNAFYQREDPRPDCTNGVWQVIGFKEFLPWLESGQSNPNLFQEGVERMKIRTRQYAKYQVKWIKKLLGVELNKEARFNFKYGGKMYLLDATDLNQWEANVGTRGCKIAEQFLTNGPLGVVEPQAPVALLSILPTSEFYEEFNSNKTIKSVSNWKHFECPVCKDSEGKPFIAVGDDNWKVHEKSRRHKKQLGSAERKRKHEETLAKFKKAKEEENAA</sequence>
<dbReference type="Gene3D" id="3.40.50.300">
    <property type="entry name" value="P-loop containing nucleotide triphosphate hydrolases"/>
    <property type="match status" value="1"/>
</dbReference>
<dbReference type="HAMAP" id="MF_00185">
    <property type="entry name" value="IPP_trans"/>
    <property type="match status" value="1"/>
</dbReference>
<dbReference type="Gene3D" id="1.20.120.560">
    <property type="entry name" value="alix/aip1 in complex with the ypdl late domain"/>
    <property type="match status" value="1"/>
</dbReference>
<dbReference type="InterPro" id="IPR025304">
    <property type="entry name" value="ALIX_V_dom"/>
</dbReference>
<dbReference type="SMART" id="SM01041">
    <property type="entry name" value="BRO1"/>
    <property type="match status" value="1"/>
</dbReference>
<keyword evidence="3" id="KW-0808">Transferase</keyword>
<evidence type="ECO:0000256" key="5">
    <source>
        <dbReference type="SAM" id="MobiDB-lite"/>
    </source>
</evidence>
<dbReference type="EC" id="2.5.1.75" evidence="2"/>
<evidence type="ECO:0000256" key="2">
    <source>
        <dbReference type="RuleBase" id="RU003783"/>
    </source>
</evidence>
<dbReference type="PANTHER" id="PTHR23030:SF39">
    <property type="entry name" value="PROGRAMMED CELL DEATH 6-INTERACTING PROTEIN"/>
    <property type="match status" value="1"/>
</dbReference>
<dbReference type="Gene3D" id="1.20.140.50">
    <property type="entry name" value="alix/aip1 like domains"/>
    <property type="match status" value="1"/>
</dbReference>
<comment type="similarity">
    <text evidence="3">Belongs to the IPP transferase family.</text>
</comment>
<dbReference type="Pfam" id="PF03097">
    <property type="entry name" value="BRO1"/>
    <property type="match status" value="1"/>
</dbReference>
<protein>
    <recommendedName>
        <fullName evidence="2">tRNA dimethylallyltransferase</fullName>
        <ecNumber evidence="2">2.5.1.75</ecNumber>
    </recommendedName>
</protein>
<dbReference type="Gene3D" id="1.25.40.280">
    <property type="entry name" value="alix/aip1 like domains"/>
    <property type="match status" value="1"/>
</dbReference>
<dbReference type="CDD" id="cd08915">
    <property type="entry name" value="V_Alix_like"/>
    <property type="match status" value="1"/>
</dbReference>
<dbReference type="CDD" id="cd09241">
    <property type="entry name" value="BRO1_ScRim20-like"/>
    <property type="match status" value="1"/>
</dbReference>
<dbReference type="Pfam" id="PF13949">
    <property type="entry name" value="ALIX_LYPXL_bnd"/>
    <property type="match status" value="1"/>
</dbReference>
<dbReference type="PANTHER" id="PTHR23030">
    <property type="entry name" value="PCD6 INTERACTING PROTEIN-RELATED"/>
    <property type="match status" value="1"/>
</dbReference>
<dbReference type="InterPro" id="IPR018022">
    <property type="entry name" value="IPT"/>
</dbReference>
<evidence type="ECO:0000313" key="7">
    <source>
        <dbReference type="EMBL" id="SGZ52497.1"/>
    </source>
</evidence>
<dbReference type="Gene3D" id="1.10.20.140">
    <property type="match status" value="1"/>
</dbReference>
<feature type="region of interest" description="Disordered" evidence="5">
    <location>
        <begin position="729"/>
        <end position="753"/>
    </location>
</feature>
<dbReference type="Pfam" id="PF00519">
    <property type="entry name" value="PPV_E1_C"/>
    <property type="match status" value="1"/>
</dbReference>
<feature type="compositionally biased region" description="Basic and acidic residues" evidence="5">
    <location>
        <begin position="1220"/>
        <end position="1237"/>
    </location>
</feature>
<dbReference type="InterPro" id="IPR004328">
    <property type="entry name" value="BRO1_dom"/>
</dbReference>
<dbReference type="Pfam" id="PF01715">
    <property type="entry name" value="IPPT"/>
    <property type="match status" value="1"/>
</dbReference>
<keyword evidence="3" id="KW-0067">ATP-binding</keyword>
<evidence type="ECO:0000259" key="6">
    <source>
        <dbReference type="PROSITE" id="PS51180"/>
    </source>
</evidence>
<dbReference type="InterPro" id="IPR001177">
    <property type="entry name" value="PPV_DNA_helicase_E1_C"/>
</dbReference>
<organism evidence="7 8">
    <name type="scientific">Sungouiella intermedia</name>
    <dbReference type="NCBI Taxonomy" id="45354"/>
    <lineage>
        <taxon>Eukaryota</taxon>
        <taxon>Fungi</taxon>
        <taxon>Dikarya</taxon>
        <taxon>Ascomycota</taxon>
        <taxon>Saccharomycotina</taxon>
        <taxon>Pichiomycetes</taxon>
        <taxon>Metschnikowiaceae</taxon>
        <taxon>Sungouiella</taxon>
    </lineage>
</organism>
<keyword evidence="2" id="KW-0819">tRNA processing</keyword>
<dbReference type="GO" id="GO:0006260">
    <property type="term" value="P:DNA replication"/>
    <property type="evidence" value="ECO:0007669"/>
    <property type="project" value="InterPro"/>
</dbReference>
<dbReference type="GO" id="GO:0052381">
    <property type="term" value="F:tRNA dimethylallyltransferase activity"/>
    <property type="evidence" value="ECO:0007669"/>
    <property type="project" value="UniProtKB-EC"/>
</dbReference>
<dbReference type="Gene3D" id="3.30.160.60">
    <property type="entry name" value="Classic Zinc Finger"/>
    <property type="match status" value="1"/>
</dbReference>
<dbReference type="AlphaFoldDB" id="A0A1L0BM94"/>
<keyword evidence="3" id="KW-0547">Nucleotide-binding</keyword>
<dbReference type="PROSITE" id="PS51180">
    <property type="entry name" value="BRO1"/>
    <property type="match status" value="1"/>
</dbReference>
<evidence type="ECO:0000256" key="4">
    <source>
        <dbReference type="SAM" id="Coils"/>
    </source>
</evidence>
<gene>
    <name evidence="7" type="ORF">SAMEA4029010_CIC11G00000003754</name>
</gene>
<dbReference type="EMBL" id="LT635758">
    <property type="protein sequence ID" value="SGZ52497.1"/>
    <property type="molecule type" value="Genomic_DNA"/>
</dbReference>
<dbReference type="GO" id="GO:0008033">
    <property type="term" value="P:tRNA processing"/>
    <property type="evidence" value="ECO:0007669"/>
    <property type="project" value="UniProtKB-KW"/>
</dbReference>
<dbReference type="GO" id="GO:0005768">
    <property type="term" value="C:endosome"/>
    <property type="evidence" value="ECO:0007669"/>
    <property type="project" value="TreeGrafter"/>
</dbReference>
<evidence type="ECO:0000256" key="1">
    <source>
        <dbReference type="ARBA" id="ARBA00038154"/>
    </source>
</evidence>
<dbReference type="InterPro" id="IPR038499">
    <property type="entry name" value="BRO1_sf"/>
</dbReference>
<dbReference type="GO" id="GO:0005524">
    <property type="term" value="F:ATP binding"/>
    <property type="evidence" value="ECO:0007669"/>
    <property type="project" value="UniProtKB-KW"/>
</dbReference>
<keyword evidence="8" id="KW-1185">Reference proteome</keyword>
<dbReference type="STRING" id="45354.A0A1L0BM94"/>
<comment type="catalytic activity">
    <reaction evidence="2">
        <text>adenosine(37) in tRNA + dimethylallyl diphosphate = N(6)-dimethylallyladenosine(37) in tRNA + diphosphate</text>
        <dbReference type="Rhea" id="RHEA:26482"/>
        <dbReference type="Rhea" id="RHEA-COMP:10162"/>
        <dbReference type="Rhea" id="RHEA-COMP:10375"/>
        <dbReference type="ChEBI" id="CHEBI:33019"/>
        <dbReference type="ChEBI" id="CHEBI:57623"/>
        <dbReference type="ChEBI" id="CHEBI:74411"/>
        <dbReference type="ChEBI" id="CHEBI:74415"/>
        <dbReference type="EC" id="2.5.1.75"/>
    </reaction>
</comment>
<comment type="similarity">
    <text evidence="1">Belongs to the palA/RIM20 family.</text>
</comment>
<keyword evidence="4" id="KW-0175">Coiled coil</keyword>